<dbReference type="GeneID" id="59294380"/>
<proteinExistence type="inferred from homology"/>
<dbReference type="Gene3D" id="2.40.70.10">
    <property type="entry name" value="Acid Proteases"/>
    <property type="match status" value="2"/>
</dbReference>
<dbReference type="GO" id="GO:0004190">
    <property type="term" value="F:aspartic-type endopeptidase activity"/>
    <property type="evidence" value="ECO:0007669"/>
    <property type="project" value="InterPro"/>
</dbReference>
<feature type="domain" description="Peptidase A1" evidence="5">
    <location>
        <begin position="55"/>
        <end position="399"/>
    </location>
</feature>
<organism evidence="6 7">
    <name type="scientific">Letharia columbiana</name>
    <dbReference type="NCBI Taxonomy" id="112416"/>
    <lineage>
        <taxon>Eukaryota</taxon>
        <taxon>Fungi</taxon>
        <taxon>Dikarya</taxon>
        <taxon>Ascomycota</taxon>
        <taxon>Pezizomycotina</taxon>
        <taxon>Lecanoromycetes</taxon>
        <taxon>OSLEUM clade</taxon>
        <taxon>Lecanoromycetidae</taxon>
        <taxon>Lecanorales</taxon>
        <taxon>Lecanorineae</taxon>
        <taxon>Parmeliaceae</taxon>
        <taxon>Letharia</taxon>
    </lineage>
</organism>
<dbReference type="PANTHER" id="PTHR47966:SF51">
    <property type="entry name" value="BETA-SITE APP-CLEAVING ENZYME, ISOFORM A-RELATED"/>
    <property type="match status" value="1"/>
</dbReference>
<evidence type="ECO:0000313" key="7">
    <source>
        <dbReference type="Proteomes" id="UP000578531"/>
    </source>
</evidence>
<keyword evidence="7" id="KW-1185">Reference proteome</keyword>
<feature type="transmembrane region" description="Helical" evidence="3">
    <location>
        <begin position="432"/>
        <end position="454"/>
    </location>
</feature>
<keyword evidence="4" id="KW-0732">Signal</keyword>
<dbReference type="EMBL" id="JACCJC010000102">
    <property type="protein sequence ID" value="KAF6225418.1"/>
    <property type="molecule type" value="Genomic_DNA"/>
</dbReference>
<dbReference type="PANTHER" id="PTHR47966">
    <property type="entry name" value="BETA-SITE APP-CLEAVING ENZYME, ISOFORM A-RELATED"/>
    <property type="match status" value="1"/>
</dbReference>
<dbReference type="InterPro" id="IPR021109">
    <property type="entry name" value="Peptidase_aspartic_dom_sf"/>
</dbReference>
<dbReference type="InterPro" id="IPR034164">
    <property type="entry name" value="Pepsin-like_dom"/>
</dbReference>
<comment type="similarity">
    <text evidence="1">Belongs to the peptidase A1 family.</text>
</comment>
<evidence type="ECO:0000313" key="6">
    <source>
        <dbReference type="EMBL" id="KAF6225418.1"/>
    </source>
</evidence>
<gene>
    <name evidence="6" type="ORF">HO173_012747</name>
</gene>
<dbReference type="OrthoDB" id="4074350at2759"/>
<dbReference type="AlphaFoldDB" id="A0A8H6CKX9"/>
<evidence type="ECO:0000256" key="4">
    <source>
        <dbReference type="SAM" id="SignalP"/>
    </source>
</evidence>
<dbReference type="GO" id="GO:0000324">
    <property type="term" value="C:fungal-type vacuole"/>
    <property type="evidence" value="ECO:0007669"/>
    <property type="project" value="TreeGrafter"/>
</dbReference>
<dbReference type="GO" id="GO:0006508">
    <property type="term" value="P:proteolysis"/>
    <property type="evidence" value="ECO:0007669"/>
    <property type="project" value="InterPro"/>
</dbReference>
<dbReference type="Pfam" id="PF00026">
    <property type="entry name" value="Asp"/>
    <property type="match status" value="1"/>
</dbReference>
<reference evidence="6 7" key="1">
    <citation type="journal article" date="2020" name="Genomics">
        <title>Complete, high-quality genomes from long-read metagenomic sequencing of two wolf lichen thalli reveals enigmatic genome architecture.</title>
        <authorList>
            <person name="McKenzie S.K."/>
            <person name="Walston R.F."/>
            <person name="Allen J.L."/>
        </authorList>
    </citation>
    <scope>NUCLEOTIDE SEQUENCE [LARGE SCALE GENOMIC DNA]</scope>
    <source>
        <strain evidence="6">WasteWater2</strain>
    </source>
</reference>
<keyword evidence="3" id="KW-0472">Membrane</keyword>
<keyword evidence="3" id="KW-0812">Transmembrane</keyword>
<dbReference type="InterPro" id="IPR001461">
    <property type="entry name" value="Aspartic_peptidase_A1"/>
</dbReference>
<dbReference type="RefSeq" id="XP_037158547.1">
    <property type="nucleotide sequence ID" value="XM_037314581.1"/>
</dbReference>
<evidence type="ECO:0000259" key="5">
    <source>
        <dbReference type="PROSITE" id="PS51767"/>
    </source>
</evidence>
<feature type="signal peptide" evidence="4">
    <location>
        <begin position="1"/>
        <end position="21"/>
    </location>
</feature>
<feature type="region of interest" description="Disordered" evidence="2">
    <location>
        <begin position="460"/>
        <end position="481"/>
    </location>
</feature>
<keyword evidence="3" id="KW-1133">Transmembrane helix</keyword>
<name>A0A8H6CKX9_9LECA</name>
<evidence type="ECO:0000256" key="3">
    <source>
        <dbReference type="SAM" id="Phobius"/>
    </source>
</evidence>
<comment type="caution">
    <text evidence="6">The sequence shown here is derived from an EMBL/GenBank/DDBJ whole genome shotgun (WGS) entry which is preliminary data.</text>
</comment>
<dbReference type="InterPro" id="IPR033121">
    <property type="entry name" value="PEPTIDASE_A1"/>
</dbReference>
<protein>
    <recommendedName>
        <fullName evidence="5">Peptidase A1 domain-containing protein</fullName>
    </recommendedName>
</protein>
<feature type="chain" id="PRO_5034134926" description="Peptidase A1 domain-containing protein" evidence="4">
    <location>
        <begin position="22"/>
        <end position="730"/>
    </location>
</feature>
<evidence type="ECO:0000256" key="2">
    <source>
        <dbReference type="SAM" id="MobiDB-lite"/>
    </source>
</evidence>
<sequence length="730" mass="77870">MQTPILSRLLWLSQYIVLVSASNFALVERASASAVPTPISVAPSQNWDGDDGPWSSFTIQVGTPIQDVRVFVSNEISTTWIVETEGCAVGDDTCSNGRGLLFNPNSSSTWSQYGFYALGAEQNLGSTGSARYGNDTVGLGIQGSGGPSLPDQIVGAFSTDDFYLGFFGVNPASTNFTQQEQGKASYMTTLKNQNLIPSLSFGYTAGNKYRLKQVLGSLTLGGVDSGRFVPNNLSISFAPQEGRSLLVGIQSISSVDQNGTTSNLLPSGGIMASVDSTEAQIWLPVEACQAFEIAFGLTYNDTNGFYLVDDALSSQLTAQNASVTFTLGNSTSGGETINITLPYASFDLLLTPPAANLTSNTNYFPLRRADNSTQYTLGRTFLQEAYLTVDWERQNFSISECLFSENMQQTLVAIQAPSDTTSSGGSSTGKTVGIAVGVVVGVLVIAAAIGAFLWKKRQTKRDSEKEKAEKAKMLDNDMEDQHRQGFKQELGVDNEHQRFEMQGSTPEEAKAKAEAAQAQWINEKARYPGERSGIAEVAGGDVSRSEIAAGDVSRPELPSSQGGPLRPFHELYDPSAPPAELPGDPVGELEGSVPALSSQTSFSSSRRRSLNRNNPGSPLSQSSGRFSVANKVSRGKRQARDSIPSLHATAPTPPPKPAAGLSSPPPSVRPTSRRNPSNDIYSPLSNEDMMSPGSAGMTVRGGTHVVSPDSPADPEASRRSFWARMTGKKH</sequence>
<evidence type="ECO:0000256" key="1">
    <source>
        <dbReference type="ARBA" id="ARBA00007447"/>
    </source>
</evidence>
<dbReference type="SUPFAM" id="SSF50630">
    <property type="entry name" value="Acid proteases"/>
    <property type="match status" value="1"/>
</dbReference>
<dbReference type="CDD" id="cd05471">
    <property type="entry name" value="pepsin_like"/>
    <property type="match status" value="1"/>
</dbReference>
<accession>A0A8H6CKX9</accession>
<feature type="region of interest" description="Disordered" evidence="2">
    <location>
        <begin position="547"/>
        <end position="730"/>
    </location>
</feature>
<dbReference type="PRINTS" id="PR00792">
    <property type="entry name" value="PEPSIN"/>
</dbReference>
<feature type="compositionally biased region" description="Pro residues" evidence="2">
    <location>
        <begin position="651"/>
        <end position="668"/>
    </location>
</feature>
<dbReference type="PROSITE" id="PS51767">
    <property type="entry name" value="PEPTIDASE_A1"/>
    <property type="match status" value="1"/>
</dbReference>
<dbReference type="Proteomes" id="UP000578531">
    <property type="component" value="Unassembled WGS sequence"/>
</dbReference>